<protein>
    <submittedName>
        <fullName evidence="1">Uncharacterized protein</fullName>
    </submittedName>
</protein>
<reference evidence="1" key="1">
    <citation type="submission" date="2018-05" db="EMBL/GenBank/DDBJ databases">
        <title>Draft genome of Mucuna pruriens seed.</title>
        <authorList>
            <person name="Nnadi N.E."/>
            <person name="Vos R."/>
            <person name="Hasami M.H."/>
            <person name="Devisetty U.K."/>
            <person name="Aguiy J.C."/>
        </authorList>
    </citation>
    <scope>NUCLEOTIDE SEQUENCE [LARGE SCALE GENOMIC DNA]</scope>
    <source>
        <strain evidence="1">JCA_2017</strain>
    </source>
</reference>
<sequence>MHICRYVPPWLCQILACMGAEVVWDAPQTLL</sequence>
<evidence type="ECO:0000313" key="2">
    <source>
        <dbReference type="Proteomes" id="UP000257109"/>
    </source>
</evidence>
<evidence type="ECO:0000313" key="1">
    <source>
        <dbReference type="EMBL" id="RDX98775.1"/>
    </source>
</evidence>
<dbReference type="EMBL" id="QJKJ01003377">
    <property type="protein sequence ID" value="RDX98775.1"/>
    <property type="molecule type" value="Genomic_DNA"/>
</dbReference>
<proteinExistence type="predicted"/>
<dbReference type="OrthoDB" id="1896025at2759"/>
<gene>
    <name evidence="1" type="ORF">CR513_18259</name>
</gene>
<keyword evidence="2" id="KW-1185">Reference proteome</keyword>
<comment type="caution">
    <text evidence="1">The sequence shown here is derived from an EMBL/GenBank/DDBJ whole genome shotgun (WGS) entry which is preliminary data.</text>
</comment>
<accession>A0A371H7K7</accession>
<name>A0A371H7K7_MUCPR</name>
<dbReference type="Proteomes" id="UP000257109">
    <property type="component" value="Unassembled WGS sequence"/>
</dbReference>
<organism evidence="1 2">
    <name type="scientific">Mucuna pruriens</name>
    <name type="common">Velvet bean</name>
    <name type="synonym">Dolichos pruriens</name>
    <dbReference type="NCBI Taxonomy" id="157652"/>
    <lineage>
        <taxon>Eukaryota</taxon>
        <taxon>Viridiplantae</taxon>
        <taxon>Streptophyta</taxon>
        <taxon>Embryophyta</taxon>
        <taxon>Tracheophyta</taxon>
        <taxon>Spermatophyta</taxon>
        <taxon>Magnoliopsida</taxon>
        <taxon>eudicotyledons</taxon>
        <taxon>Gunneridae</taxon>
        <taxon>Pentapetalae</taxon>
        <taxon>rosids</taxon>
        <taxon>fabids</taxon>
        <taxon>Fabales</taxon>
        <taxon>Fabaceae</taxon>
        <taxon>Papilionoideae</taxon>
        <taxon>50 kb inversion clade</taxon>
        <taxon>NPAAA clade</taxon>
        <taxon>indigoferoid/millettioid clade</taxon>
        <taxon>Phaseoleae</taxon>
        <taxon>Mucuna</taxon>
    </lineage>
</organism>
<dbReference type="AlphaFoldDB" id="A0A371H7K7"/>